<feature type="transmembrane region" description="Helical" evidence="8">
    <location>
        <begin position="101"/>
        <end position="121"/>
    </location>
</feature>
<evidence type="ECO:0000256" key="1">
    <source>
        <dbReference type="ARBA" id="ARBA00004141"/>
    </source>
</evidence>
<keyword evidence="6 8" id="KW-0472">Membrane</keyword>
<dbReference type="Proteomes" id="UP000054266">
    <property type="component" value="Unassembled WGS sequence"/>
</dbReference>
<dbReference type="SUPFAM" id="SSF103473">
    <property type="entry name" value="MFS general substrate transporter"/>
    <property type="match status" value="1"/>
</dbReference>
<dbReference type="PROSITE" id="PS50850">
    <property type="entry name" value="MFS"/>
    <property type="match status" value="1"/>
</dbReference>
<evidence type="ECO:0000259" key="9">
    <source>
        <dbReference type="PROSITE" id="PS50850"/>
    </source>
</evidence>
<dbReference type="GO" id="GO:0005351">
    <property type="term" value="F:carbohydrate:proton symporter activity"/>
    <property type="evidence" value="ECO:0007669"/>
    <property type="project" value="TreeGrafter"/>
</dbReference>
<reference evidence="10 11" key="1">
    <citation type="submission" date="2015-01" db="EMBL/GenBank/DDBJ databases">
        <title>The Genome Sequence of Capronia semiimmersa CBS27337.</title>
        <authorList>
            <consortium name="The Broad Institute Genomics Platform"/>
            <person name="Cuomo C."/>
            <person name="de Hoog S."/>
            <person name="Gorbushina A."/>
            <person name="Stielow B."/>
            <person name="Teixiera M."/>
            <person name="Abouelleil A."/>
            <person name="Chapman S.B."/>
            <person name="Priest M."/>
            <person name="Young S.K."/>
            <person name="Wortman J."/>
            <person name="Nusbaum C."/>
            <person name="Birren B."/>
        </authorList>
    </citation>
    <scope>NUCLEOTIDE SEQUENCE [LARGE SCALE GENOMIC DNA]</scope>
    <source>
        <strain evidence="10 11">CBS 27337</strain>
    </source>
</reference>
<dbReference type="InterPro" id="IPR050360">
    <property type="entry name" value="MFS_Sugar_Transporters"/>
</dbReference>
<dbReference type="InterPro" id="IPR005829">
    <property type="entry name" value="Sugar_transporter_CS"/>
</dbReference>
<dbReference type="Pfam" id="PF00083">
    <property type="entry name" value="Sugar_tr"/>
    <property type="match status" value="1"/>
</dbReference>
<dbReference type="FunFam" id="1.20.1250.20:FF:000134">
    <property type="entry name" value="MFS sugar transporter protein"/>
    <property type="match status" value="1"/>
</dbReference>
<keyword evidence="3" id="KW-0813">Transport</keyword>
<dbReference type="InterPro" id="IPR020846">
    <property type="entry name" value="MFS_dom"/>
</dbReference>
<protein>
    <recommendedName>
        <fullName evidence="9">Major facilitator superfamily (MFS) profile domain-containing protein</fullName>
    </recommendedName>
</protein>
<feature type="transmembrane region" description="Helical" evidence="8">
    <location>
        <begin position="286"/>
        <end position="308"/>
    </location>
</feature>
<gene>
    <name evidence="10" type="ORF">PV04_01226</name>
</gene>
<dbReference type="PANTHER" id="PTHR48022">
    <property type="entry name" value="PLASTIDIC GLUCOSE TRANSPORTER 4"/>
    <property type="match status" value="1"/>
</dbReference>
<feature type="transmembrane region" description="Helical" evidence="8">
    <location>
        <begin position="320"/>
        <end position="340"/>
    </location>
</feature>
<feature type="transmembrane region" description="Helical" evidence="8">
    <location>
        <begin position="453"/>
        <end position="472"/>
    </location>
</feature>
<keyword evidence="11" id="KW-1185">Reference proteome</keyword>
<dbReference type="PANTHER" id="PTHR48022:SF38">
    <property type="entry name" value="MAJOR FACILITATOR SUPERFAMILY (MFS) PROFILE DOMAIN-CONTAINING PROTEIN-RELATED"/>
    <property type="match status" value="1"/>
</dbReference>
<evidence type="ECO:0000256" key="7">
    <source>
        <dbReference type="SAM" id="MobiDB-lite"/>
    </source>
</evidence>
<evidence type="ECO:0000256" key="3">
    <source>
        <dbReference type="ARBA" id="ARBA00022448"/>
    </source>
</evidence>
<dbReference type="Gene3D" id="1.20.1250.20">
    <property type="entry name" value="MFS general substrate transporter like domains"/>
    <property type="match status" value="1"/>
</dbReference>
<feature type="transmembrane region" description="Helical" evidence="8">
    <location>
        <begin position="21"/>
        <end position="47"/>
    </location>
</feature>
<feature type="transmembrane region" description="Helical" evidence="8">
    <location>
        <begin position="188"/>
        <end position="211"/>
    </location>
</feature>
<feature type="transmembrane region" description="Helical" evidence="8">
    <location>
        <begin position="388"/>
        <end position="411"/>
    </location>
</feature>
<evidence type="ECO:0000313" key="11">
    <source>
        <dbReference type="Proteomes" id="UP000054266"/>
    </source>
</evidence>
<proteinExistence type="inferred from homology"/>
<keyword evidence="5 8" id="KW-1133">Transmembrane helix</keyword>
<sequence length="544" mass="59539">MAAGKKGVSSHSSSYNRLVTVAVAFGSMTYGYCSAIIGSTIGQPGWYQYFDLPMQGEPGYGGKTTDAIATANGLYSAGGAVGSLFVAWSATAIGRKRSIQLGALLAIVGGAFQGGAAALAMFHVGRVISGLGIGILVTACPMYLSELAPPRNRGWLVGHHAIFLVFGYMLSAWLGYACYFATSDNPSFAWRFPLCVQTLPPLVLAITSIWIPRSPRWLLQRGNVEEAWTVIRALRRSADDPDDLVAKEELYQTREQLALDAAKLKAVGYGPWMACIKKKSYRKRMIIGFLTQWGAEFAGPLVINNYMVILLTNLGQTGSMPLLLSALWLTTAGVIYNPFGAWLHDRVNSRRFMYMFGTFGCLITTSILCALLATYAGHPDQKGGNAGGVFIVFLYLTFQGTFCDTTMYLYVSEIFPTEIRPIGMGFSLFGQFAATIILLQTAPIGFVHIGWKYYLVIVAWCIVYLPMIYFFWPETARLSLEEISKQFGDDVAVHVNDISDEQRRELDEFLKARDLVHETGASKGEDGAGILPATEIEEKTGSKV</sequence>
<accession>A0A0D2GL51</accession>
<feature type="transmembrane region" description="Helical" evidence="8">
    <location>
        <begin position="127"/>
        <end position="144"/>
    </location>
</feature>
<dbReference type="InterPro" id="IPR003663">
    <property type="entry name" value="Sugar/inositol_transpt"/>
</dbReference>
<feature type="region of interest" description="Disordered" evidence="7">
    <location>
        <begin position="520"/>
        <end position="544"/>
    </location>
</feature>
<evidence type="ECO:0000256" key="5">
    <source>
        <dbReference type="ARBA" id="ARBA00022989"/>
    </source>
</evidence>
<feature type="transmembrane region" description="Helical" evidence="8">
    <location>
        <begin position="67"/>
        <end position="89"/>
    </location>
</feature>
<dbReference type="PROSITE" id="PS00217">
    <property type="entry name" value="SUGAR_TRANSPORT_2"/>
    <property type="match status" value="1"/>
</dbReference>
<dbReference type="InterPro" id="IPR036259">
    <property type="entry name" value="MFS_trans_sf"/>
</dbReference>
<feature type="transmembrane region" description="Helical" evidence="8">
    <location>
        <begin position="156"/>
        <end position="176"/>
    </location>
</feature>
<dbReference type="GO" id="GO:0016020">
    <property type="term" value="C:membrane"/>
    <property type="evidence" value="ECO:0007669"/>
    <property type="project" value="UniProtKB-SubCell"/>
</dbReference>
<evidence type="ECO:0000313" key="10">
    <source>
        <dbReference type="EMBL" id="KIW73079.1"/>
    </source>
</evidence>
<keyword evidence="4 8" id="KW-0812">Transmembrane</keyword>
<evidence type="ECO:0000256" key="4">
    <source>
        <dbReference type="ARBA" id="ARBA00022692"/>
    </source>
</evidence>
<comment type="subcellular location">
    <subcellularLocation>
        <location evidence="1">Membrane</location>
        <topology evidence="1">Multi-pass membrane protein</topology>
    </subcellularLocation>
</comment>
<dbReference type="AlphaFoldDB" id="A0A0D2GL51"/>
<name>A0A0D2GL51_9EURO</name>
<organism evidence="10 11">
    <name type="scientific">Phialophora macrospora</name>
    <dbReference type="NCBI Taxonomy" id="1851006"/>
    <lineage>
        <taxon>Eukaryota</taxon>
        <taxon>Fungi</taxon>
        <taxon>Dikarya</taxon>
        <taxon>Ascomycota</taxon>
        <taxon>Pezizomycotina</taxon>
        <taxon>Eurotiomycetes</taxon>
        <taxon>Chaetothyriomycetidae</taxon>
        <taxon>Chaetothyriales</taxon>
        <taxon>Herpotrichiellaceae</taxon>
        <taxon>Phialophora</taxon>
    </lineage>
</organism>
<dbReference type="HOGENOM" id="CLU_001265_30_13_1"/>
<evidence type="ECO:0000256" key="8">
    <source>
        <dbReference type="SAM" id="Phobius"/>
    </source>
</evidence>
<feature type="transmembrane region" description="Helical" evidence="8">
    <location>
        <begin position="423"/>
        <end position="447"/>
    </location>
</feature>
<dbReference type="PRINTS" id="PR00171">
    <property type="entry name" value="SUGRTRNSPORT"/>
</dbReference>
<feature type="transmembrane region" description="Helical" evidence="8">
    <location>
        <begin position="352"/>
        <end position="376"/>
    </location>
</feature>
<dbReference type="InterPro" id="IPR005828">
    <property type="entry name" value="MFS_sugar_transport-like"/>
</dbReference>
<evidence type="ECO:0000256" key="6">
    <source>
        <dbReference type="ARBA" id="ARBA00023136"/>
    </source>
</evidence>
<dbReference type="EMBL" id="KN846956">
    <property type="protein sequence ID" value="KIW73079.1"/>
    <property type="molecule type" value="Genomic_DNA"/>
</dbReference>
<feature type="domain" description="Major facilitator superfamily (MFS) profile" evidence="9">
    <location>
        <begin position="19"/>
        <end position="476"/>
    </location>
</feature>
<comment type="similarity">
    <text evidence="2">Belongs to the major facilitator superfamily. Sugar transporter (TC 2.A.1.1) family.</text>
</comment>
<evidence type="ECO:0000256" key="2">
    <source>
        <dbReference type="ARBA" id="ARBA00010992"/>
    </source>
</evidence>